<evidence type="ECO:0000256" key="1">
    <source>
        <dbReference type="ARBA" id="ARBA00004651"/>
    </source>
</evidence>
<reference evidence="10 11" key="2">
    <citation type="journal article" date="2012" name="J. Bacteriol.">
        <title>Complete genome sequences of Desulfosporosinus orientis DSM765T, Desulfosporosinus youngiae DSM17734T, Desulfosporosinus meridiei DSM13257T, and Desulfosporosinus acidiphilus DSM22704T.</title>
        <authorList>
            <person name="Pester M."/>
            <person name="Brambilla E."/>
            <person name="Alazard D."/>
            <person name="Rattei T."/>
            <person name="Weinmaier T."/>
            <person name="Han J."/>
            <person name="Lucas S."/>
            <person name="Lapidus A."/>
            <person name="Cheng J.F."/>
            <person name="Goodwin L."/>
            <person name="Pitluck S."/>
            <person name="Peters L."/>
            <person name="Ovchinnikova G."/>
            <person name="Teshima H."/>
            <person name="Detter J.C."/>
            <person name="Han C.S."/>
            <person name="Tapia R."/>
            <person name="Land M.L."/>
            <person name="Hauser L."/>
            <person name="Kyrpides N.C."/>
            <person name="Ivanova N.N."/>
            <person name="Pagani I."/>
            <person name="Huntmann M."/>
            <person name="Wei C.L."/>
            <person name="Davenport K.W."/>
            <person name="Daligault H."/>
            <person name="Chain P.S."/>
            <person name="Chen A."/>
            <person name="Mavromatis K."/>
            <person name="Markowitz V."/>
            <person name="Szeto E."/>
            <person name="Mikhailova N."/>
            <person name="Pati A."/>
            <person name="Wagner M."/>
            <person name="Woyke T."/>
            <person name="Ollivier B."/>
            <person name="Klenk H.P."/>
            <person name="Spring S."/>
            <person name="Loy A."/>
        </authorList>
    </citation>
    <scope>NUCLEOTIDE SEQUENCE [LARGE SCALE GENOMIC DNA]</scope>
    <source>
        <strain evidence="11">ATCC 19365 / DSM 765 / NCIMB 8382 / VKM B-1628</strain>
    </source>
</reference>
<comment type="similarity">
    <text evidence="7">Belongs to the binding-protein-dependent transport system permease family.</text>
</comment>
<dbReference type="PANTHER" id="PTHR30193">
    <property type="entry name" value="ABC TRANSPORTER PERMEASE PROTEIN"/>
    <property type="match status" value="1"/>
</dbReference>
<dbReference type="Proteomes" id="UP000006346">
    <property type="component" value="Chromosome"/>
</dbReference>
<protein>
    <submittedName>
        <fullName evidence="10">Permease component of ABC-type sugar transporter</fullName>
    </submittedName>
</protein>
<organism evidence="10 11">
    <name type="scientific">Desulfosporosinus orientis (strain ATCC 19365 / DSM 765 / NCIMB 8382 / VKM B-1628 / Singapore I)</name>
    <name type="common">Desulfotomaculum orientis</name>
    <dbReference type="NCBI Taxonomy" id="768706"/>
    <lineage>
        <taxon>Bacteria</taxon>
        <taxon>Bacillati</taxon>
        <taxon>Bacillota</taxon>
        <taxon>Clostridia</taxon>
        <taxon>Eubacteriales</taxon>
        <taxon>Desulfitobacteriaceae</taxon>
        <taxon>Desulfosporosinus</taxon>
    </lineage>
</organism>
<dbReference type="HOGENOM" id="CLU_016047_0_2_9"/>
<dbReference type="PATRIC" id="fig|768706.3.peg.5574"/>
<dbReference type="InterPro" id="IPR035906">
    <property type="entry name" value="MetI-like_sf"/>
</dbReference>
<evidence type="ECO:0000256" key="5">
    <source>
        <dbReference type="ARBA" id="ARBA00022989"/>
    </source>
</evidence>
<keyword evidence="6 7" id="KW-0472">Membrane</keyword>
<dbReference type="PANTHER" id="PTHR30193:SF37">
    <property type="entry name" value="INNER MEMBRANE ABC TRANSPORTER PERMEASE PROTEIN YCJO"/>
    <property type="match status" value="1"/>
</dbReference>
<dbReference type="Gene3D" id="1.10.3720.10">
    <property type="entry name" value="MetI-like"/>
    <property type="match status" value="1"/>
</dbReference>
<sequence>MLKTAVLTKPEIKKGSPPKKSRSRTGTYTGITALLFALPALIPLFVFWVWPMVYSLYLSFTDWDFISPKYNYVGLANYSNLLNSREFADVLWNTLYFTVGSVVPTLIGGLALALLLNRKLKGIGLYRTILFSPWVTPTVAVSIVWSWIFEPGVGLANFLLSLAHLPKLQWMQSSTWAMPAILIVTIWKSVGWAMIFYLEALQKVPQELYEAADIEGAGAWTKLRKVTLPLISPTTFFLVIINTVNALQAYDQIQVLTQGGPAGATRTILYMYYQAAFEQFNMGQATAIATVLVLLTVVLSIIQFVLARKWVYYQ</sequence>
<dbReference type="SUPFAM" id="SSF160964">
    <property type="entry name" value="MalF N-terminal region-like"/>
    <property type="match status" value="1"/>
</dbReference>
<reference evidence="11" key="1">
    <citation type="submission" date="2011-11" db="EMBL/GenBank/DDBJ databases">
        <title>Complete sequence of Desulfosporosinus orientis DSM 765.</title>
        <authorList>
            <person name="Lucas S."/>
            <person name="Han J."/>
            <person name="Lapidus A."/>
            <person name="Cheng J.-F."/>
            <person name="Goodwin L."/>
            <person name="Pitluck S."/>
            <person name="Peters L."/>
            <person name="Ovchinnikova G."/>
            <person name="Teshima H."/>
            <person name="Detter J.C."/>
            <person name="Han C."/>
            <person name="Tapia R."/>
            <person name="Land M."/>
            <person name="Hauser L."/>
            <person name="Kyrpides N."/>
            <person name="Ivanova N."/>
            <person name="Pagani I."/>
            <person name="Pester M."/>
            <person name="Spring S."/>
            <person name="Ollivier B."/>
            <person name="Rattei T."/>
            <person name="Klenk H.-P."/>
            <person name="Wagner M."/>
            <person name="Loy A."/>
            <person name="Woyke T."/>
        </authorList>
    </citation>
    <scope>NUCLEOTIDE SEQUENCE [LARGE SCALE GENOMIC DNA]</scope>
    <source>
        <strain evidence="11">ATCC 19365 / DSM 765 / NCIMB 8382 / VKM B-1628</strain>
    </source>
</reference>
<evidence type="ECO:0000256" key="3">
    <source>
        <dbReference type="ARBA" id="ARBA00022475"/>
    </source>
</evidence>
<evidence type="ECO:0000256" key="2">
    <source>
        <dbReference type="ARBA" id="ARBA00022448"/>
    </source>
</evidence>
<evidence type="ECO:0000313" key="11">
    <source>
        <dbReference type="Proteomes" id="UP000006346"/>
    </source>
</evidence>
<keyword evidence="2 7" id="KW-0813">Transport</keyword>
<feature type="transmembrane region" description="Helical" evidence="7">
    <location>
        <begin position="176"/>
        <end position="198"/>
    </location>
</feature>
<dbReference type="SUPFAM" id="SSF161098">
    <property type="entry name" value="MetI-like"/>
    <property type="match status" value="1"/>
</dbReference>
<keyword evidence="5 7" id="KW-1133">Transmembrane helix</keyword>
<feature type="transmembrane region" description="Helical" evidence="7">
    <location>
        <begin position="28"/>
        <end position="50"/>
    </location>
</feature>
<dbReference type="PROSITE" id="PS50928">
    <property type="entry name" value="ABC_TM1"/>
    <property type="match status" value="1"/>
</dbReference>
<dbReference type="GO" id="GO:0005886">
    <property type="term" value="C:plasma membrane"/>
    <property type="evidence" value="ECO:0007669"/>
    <property type="project" value="UniProtKB-SubCell"/>
</dbReference>
<dbReference type="eggNOG" id="COG1175">
    <property type="taxonomic scope" value="Bacteria"/>
</dbReference>
<gene>
    <name evidence="10" type="ordered locus">Desor_5471</name>
</gene>
<proteinExistence type="inferred from homology"/>
<evidence type="ECO:0000256" key="7">
    <source>
        <dbReference type="RuleBase" id="RU363032"/>
    </source>
</evidence>
<keyword evidence="10" id="KW-0762">Sugar transport</keyword>
<keyword evidence="4 7" id="KW-0812">Transmembrane</keyword>
<dbReference type="Pfam" id="PF00528">
    <property type="entry name" value="BPD_transp_1"/>
    <property type="match status" value="1"/>
</dbReference>
<dbReference type="EMBL" id="CP003108">
    <property type="protein sequence ID" value="AET70845.1"/>
    <property type="molecule type" value="Genomic_DNA"/>
</dbReference>
<feature type="transmembrane region" description="Helical" evidence="7">
    <location>
        <begin position="230"/>
        <end position="250"/>
    </location>
</feature>
<dbReference type="InterPro" id="IPR051393">
    <property type="entry name" value="ABC_transporter_permease"/>
</dbReference>
<evidence type="ECO:0000256" key="4">
    <source>
        <dbReference type="ARBA" id="ARBA00022692"/>
    </source>
</evidence>
<feature type="region of interest" description="Disordered" evidence="8">
    <location>
        <begin position="1"/>
        <end position="24"/>
    </location>
</feature>
<keyword evidence="11" id="KW-1185">Reference proteome</keyword>
<dbReference type="AlphaFoldDB" id="G7WGB3"/>
<evidence type="ECO:0000256" key="8">
    <source>
        <dbReference type="SAM" id="MobiDB-lite"/>
    </source>
</evidence>
<accession>G7WGB3</accession>
<name>G7WGB3_DESOD</name>
<evidence type="ECO:0000259" key="9">
    <source>
        <dbReference type="PROSITE" id="PS50928"/>
    </source>
</evidence>
<feature type="transmembrane region" description="Helical" evidence="7">
    <location>
        <begin position="128"/>
        <end position="148"/>
    </location>
</feature>
<dbReference type="CDD" id="cd06261">
    <property type="entry name" value="TM_PBP2"/>
    <property type="match status" value="1"/>
</dbReference>
<evidence type="ECO:0000256" key="6">
    <source>
        <dbReference type="ARBA" id="ARBA00023136"/>
    </source>
</evidence>
<dbReference type="STRING" id="768706.Desor_5471"/>
<dbReference type="InterPro" id="IPR000515">
    <property type="entry name" value="MetI-like"/>
</dbReference>
<dbReference type="KEGG" id="dor:Desor_5471"/>
<feature type="transmembrane region" description="Helical" evidence="7">
    <location>
        <begin position="287"/>
        <end position="307"/>
    </location>
</feature>
<feature type="domain" description="ABC transmembrane type-1" evidence="9">
    <location>
        <begin position="91"/>
        <end position="303"/>
    </location>
</feature>
<feature type="transmembrane region" description="Helical" evidence="7">
    <location>
        <begin position="95"/>
        <end position="116"/>
    </location>
</feature>
<evidence type="ECO:0000313" key="10">
    <source>
        <dbReference type="EMBL" id="AET70845.1"/>
    </source>
</evidence>
<keyword evidence="3" id="KW-1003">Cell membrane</keyword>
<comment type="subcellular location">
    <subcellularLocation>
        <location evidence="1 7">Cell membrane</location>
        <topology evidence="1 7">Multi-pass membrane protein</topology>
    </subcellularLocation>
</comment>
<dbReference type="GO" id="GO:0055085">
    <property type="term" value="P:transmembrane transport"/>
    <property type="evidence" value="ECO:0007669"/>
    <property type="project" value="InterPro"/>
</dbReference>